<proteinExistence type="predicted"/>
<accession>A0A2P5APY5</accession>
<evidence type="ECO:0000256" key="1">
    <source>
        <dbReference type="SAM" id="MobiDB-lite"/>
    </source>
</evidence>
<evidence type="ECO:0000313" key="2">
    <source>
        <dbReference type="EMBL" id="PON38624.1"/>
    </source>
</evidence>
<feature type="region of interest" description="Disordered" evidence="1">
    <location>
        <begin position="49"/>
        <end position="68"/>
    </location>
</feature>
<keyword evidence="3" id="KW-1185">Reference proteome</keyword>
<reference evidence="3" key="1">
    <citation type="submission" date="2016-06" db="EMBL/GenBank/DDBJ databases">
        <title>Parallel loss of symbiosis genes in relatives of nitrogen-fixing non-legume Parasponia.</title>
        <authorList>
            <person name="Van Velzen R."/>
            <person name="Holmer R."/>
            <person name="Bu F."/>
            <person name="Rutten L."/>
            <person name="Van Zeijl A."/>
            <person name="Liu W."/>
            <person name="Santuari L."/>
            <person name="Cao Q."/>
            <person name="Sharma T."/>
            <person name="Shen D."/>
            <person name="Roswanjaya Y."/>
            <person name="Wardhani T."/>
            <person name="Kalhor M.S."/>
            <person name="Jansen J."/>
            <person name="Van den Hoogen J."/>
            <person name="Gungor B."/>
            <person name="Hartog M."/>
            <person name="Hontelez J."/>
            <person name="Verver J."/>
            <person name="Yang W.-C."/>
            <person name="Schijlen E."/>
            <person name="Repin R."/>
            <person name="Schilthuizen M."/>
            <person name="Schranz E."/>
            <person name="Heidstra R."/>
            <person name="Miyata K."/>
            <person name="Fedorova E."/>
            <person name="Kohlen W."/>
            <person name="Bisseling T."/>
            <person name="Smit S."/>
            <person name="Geurts R."/>
        </authorList>
    </citation>
    <scope>NUCLEOTIDE SEQUENCE [LARGE SCALE GENOMIC DNA]</scope>
    <source>
        <strain evidence="3">cv. WU1-14</strain>
    </source>
</reference>
<sequence>MIEIRASLSESGSSTQSAPPHINEILIADEVLGVRRGYRRRVGSKLKGVASTSSTAAFPPRGSSCARL</sequence>
<feature type="region of interest" description="Disordered" evidence="1">
    <location>
        <begin position="1"/>
        <end position="20"/>
    </location>
</feature>
<gene>
    <name evidence="2" type="ORF">PanWU01x14_311300</name>
</gene>
<organism evidence="2 3">
    <name type="scientific">Parasponia andersonii</name>
    <name type="common">Sponia andersonii</name>
    <dbReference type="NCBI Taxonomy" id="3476"/>
    <lineage>
        <taxon>Eukaryota</taxon>
        <taxon>Viridiplantae</taxon>
        <taxon>Streptophyta</taxon>
        <taxon>Embryophyta</taxon>
        <taxon>Tracheophyta</taxon>
        <taxon>Spermatophyta</taxon>
        <taxon>Magnoliopsida</taxon>
        <taxon>eudicotyledons</taxon>
        <taxon>Gunneridae</taxon>
        <taxon>Pentapetalae</taxon>
        <taxon>rosids</taxon>
        <taxon>fabids</taxon>
        <taxon>Rosales</taxon>
        <taxon>Cannabaceae</taxon>
        <taxon>Parasponia</taxon>
    </lineage>
</organism>
<feature type="compositionally biased region" description="Polar residues" evidence="1">
    <location>
        <begin position="8"/>
        <end position="18"/>
    </location>
</feature>
<comment type="caution">
    <text evidence="2">The sequence shown here is derived from an EMBL/GenBank/DDBJ whole genome shotgun (WGS) entry which is preliminary data.</text>
</comment>
<name>A0A2P5APY5_PARAD</name>
<dbReference type="AlphaFoldDB" id="A0A2P5APY5"/>
<evidence type="ECO:0000313" key="3">
    <source>
        <dbReference type="Proteomes" id="UP000237105"/>
    </source>
</evidence>
<protein>
    <submittedName>
        <fullName evidence="2">Uncharacterized protein</fullName>
    </submittedName>
</protein>
<dbReference type="Proteomes" id="UP000237105">
    <property type="component" value="Unassembled WGS sequence"/>
</dbReference>
<dbReference type="EMBL" id="JXTB01000490">
    <property type="protein sequence ID" value="PON38624.1"/>
    <property type="molecule type" value="Genomic_DNA"/>
</dbReference>